<dbReference type="Proteomes" id="UP001202961">
    <property type="component" value="Unassembled WGS sequence"/>
</dbReference>
<dbReference type="RefSeq" id="WP_250927046.1">
    <property type="nucleotide sequence ID" value="NZ_JAMQBK010000008.1"/>
</dbReference>
<evidence type="ECO:0000313" key="2">
    <source>
        <dbReference type="EMBL" id="MCM2369375.1"/>
    </source>
</evidence>
<name>A0ABT0TXR0_9BACT</name>
<proteinExistence type="predicted"/>
<sequence length="143" mass="15705">MSIRMLVTAFVILAACIGLTAFTKADTNAVAPDSKLRELLTERRDALRQRLAAIEASYKVGNTEIGLVIAAENDLLDAELEMSNQPADRIAILEKVVSNMKRIEDWTRQRVGDGTALQQDALLAKASRLQAEIALLRERGADQ</sequence>
<feature type="chain" id="PRO_5045408108" evidence="1">
    <location>
        <begin position="26"/>
        <end position="143"/>
    </location>
</feature>
<protein>
    <submittedName>
        <fullName evidence="2">Uncharacterized protein</fullName>
    </submittedName>
</protein>
<keyword evidence="3" id="KW-1185">Reference proteome</keyword>
<evidence type="ECO:0000313" key="3">
    <source>
        <dbReference type="Proteomes" id="UP001202961"/>
    </source>
</evidence>
<reference evidence="2 3" key="1">
    <citation type="journal article" date="2022" name="Syst. Appl. Microbiol.">
        <title>Rhodopirellula aestuarii sp. nov., a novel member of the genus Rhodopirellula isolated from brackish sediments collected in the Tagus River estuary, Portugal.</title>
        <authorList>
            <person name="Vitorino I.R."/>
            <person name="Klimek D."/>
            <person name="Calusinska M."/>
            <person name="Lobo-da-Cunha A."/>
            <person name="Vasconcelos V."/>
            <person name="Lage O.M."/>
        </authorList>
    </citation>
    <scope>NUCLEOTIDE SEQUENCE [LARGE SCALE GENOMIC DNA]</scope>
    <source>
        <strain evidence="2 3">ICT_H3.1</strain>
    </source>
</reference>
<keyword evidence="1" id="KW-0732">Signal</keyword>
<gene>
    <name evidence="2" type="ORF">NB063_01940</name>
</gene>
<comment type="caution">
    <text evidence="2">The sequence shown here is derived from an EMBL/GenBank/DDBJ whole genome shotgun (WGS) entry which is preliminary data.</text>
</comment>
<evidence type="ECO:0000256" key="1">
    <source>
        <dbReference type="SAM" id="SignalP"/>
    </source>
</evidence>
<dbReference type="EMBL" id="JAMQBK010000008">
    <property type="protein sequence ID" value="MCM2369375.1"/>
    <property type="molecule type" value="Genomic_DNA"/>
</dbReference>
<organism evidence="2 3">
    <name type="scientific">Aporhodopirellula aestuarii</name>
    <dbReference type="NCBI Taxonomy" id="2950107"/>
    <lineage>
        <taxon>Bacteria</taxon>
        <taxon>Pseudomonadati</taxon>
        <taxon>Planctomycetota</taxon>
        <taxon>Planctomycetia</taxon>
        <taxon>Pirellulales</taxon>
        <taxon>Pirellulaceae</taxon>
        <taxon>Aporhodopirellula</taxon>
    </lineage>
</organism>
<accession>A0ABT0TXR0</accession>
<dbReference type="PROSITE" id="PS51257">
    <property type="entry name" value="PROKAR_LIPOPROTEIN"/>
    <property type="match status" value="1"/>
</dbReference>
<feature type="signal peptide" evidence="1">
    <location>
        <begin position="1"/>
        <end position="25"/>
    </location>
</feature>